<dbReference type="Pfam" id="PF02037">
    <property type="entry name" value="SAP"/>
    <property type="match status" value="1"/>
</dbReference>
<dbReference type="SMART" id="SM00513">
    <property type="entry name" value="SAP"/>
    <property type="match status" value="1"/>
</dbReference>
<feature type="non-terminal residue" evidence="2">
    <location>
        <position position="1"/>
    </location>
</feature>
<name>A0A034WXF2_BACDO</name>
<proteinExistence type="predicted"/>
<dbReference type="PROSITE" id="PS50800">
    <property type="entry name" value="SAP"/>
    <property type="match status" value="1"/>
</dbReference>
<sequence>DNVADHIVAQLRAWLRRLELPSSGNKSSLVLRLQEVPASERGECPSGAEVEEILLPIFEDQQTVPGTDDVAAAQVEDDCTMYYEAVLGRDFLRICNFKLFRAEKKNCCDVDMTKSRHDVKTELKYKCKKIVTVTKIYI</sequence>
<accession>A0A034WXF2</accession>
<evidence type="ECO:0000313" key="2">
    <source>
        <dbReference type="EMBL" id="JAC58478.1"/>
    </source>
</evidence>
<dbReference type="InterPro" id="IPR036361">
    <property type="entry name" value="SAP_dom_sf"/>
</dbReference>
<dbReference type="EMBL" id="GAKP01000474">
    <property type="protein sequence ID" value="JAC58478.1"/>
    <property type="molecule type" value="Transcribed_RNA"/>
</dbReference>
<evidence type="ECO:0000259" key="1">
    <source>
        <dbReference type="PROSITE" id="PS50800"/>
    </source>
</evidence>
<feature type="domain" description="SAP" evidence="1">
    <location>
        <begin position="3"/>
        <end position="37"/>
    </location>
</feature>
<organism evidence="2">
    <name type="scientific">Bactrocera dorsalis</name>
    <name type="common">Oriental fruit fly</name>
    <name type="synonym">Dacus dorsalis</name>
    <dbReference type="NCBI Taxonomy" id="27457"/>
    <lineage>
        <taxon>Eukaryota</taxon>
        <taxon>Metazoa</taxon>
        <taxon>Ecdysozoa</taxon>
        <taxon>Arthropoda</taxon>
        <taxon>Hexapoda</taxon>
        <taxon>Insecta</taxon>
        <taxon>Pterygota</taxon>
        <taxon>Neoptera</taxon>
        <taxon>Endopterygota</taxon>
        <taxon>Diptera</taxon>
        <taxon>Brachycera</taxon>
        <taxon>Muscomorpha</taxon>
        <taxon>Tephritoidea</taxon>
        <taxon>Tephritidae</taxon>
        <taxon>Bactrocera</taxon>
        <taxon>Bactrocera</taxon>
    </lineage>
</organism>
<dbReference type="OrthoDB" id="8064718at2759"/>
<dbReference type="Gene3D" id="1.10.720.30">
    <property type="entry name" value="SAP domain"/>
    <property type="match status" value="1"/>
</dbReference>
<reference evidence="2" key="1">
    <citation type="journal article" date="2014" name="BMC Genomics">
        <title>Characterizing the developmental transcriptome of the oriental fruit fly, Bactrocera dorsalis (Diptera: Tephritidae) through comparative genomic analysis with Drosophila melanogaster utilizing modENCODE datasets.</title>
        <authorList>
            <person name="Geib S.M."/>
            <person name="Calla B."/>
            <person name="Hall B."/>
            <person name="Hou S."/>
            <person name="Manoukis N.C."/>
        </authorList>
    </citation>
    <scope>NUCLEOTIDE SEQUENCE</scope>
    <source>
        <strain evidence="2">Punador</strain>
    </source>
</reference>
<dbReference type="InterPro" id="IPR003034">
    <property type="entry name" value="SAP_dom"/>
</dbReference>
<dbReference type="AlphaFoldDB" id="A0A034WXF2"/>
<dbReference type="SUPFAM" id="SSF68906">
    <property type="entry name" value="SAP domain"/>
    <property type="match status" value="1"/>
</dbReference>
<protein>
    <recommendedName>
        <fullName evidence="1">SAP domain-containing protein</fullName>
    </recommendedName>
</protein>